<feature type="domain" description="AMP-dependent synthetase/ligase" evidence="2">
    <location>
        <begin position="68"/>
        <end position="143"/>
    </location>
</feature>
<protein>
    <recommendedName>
        <fullName evidence="2">AMP-dependent synthetase/ligase domain-containing protein</fullName>
    </recommendedName>
</protein>
<dbReference type="InterPro" id="IPR042099">
    <property type="entry name" value="ANL_N_sf"/>
</dbReference>
<keyword evidence="1" id="KW-1133">Transmembrane helix</keyword>
<name>A0A426Y747_ENSVE</name>
<sequence>MGVSFSVPPSCILGDHDSYPGGQWMPGAYLNSASLCLSLNDKRGLDDVVILWRDEGDDSLPVHTMILKELRTEVWLVANALDTLSLPKGSAIAIDMQMTVTAVIIYLAIILAGYVVVSIADSFAPNEIATRLKIANAKAIFTQVKISCL</sequence>
<keyword evidence="1" id="KW-0472">Membrane</keyword>
<gene>
    <name evidence="3" type="ORF">B296_00037312</name>
</gene>
<evidence type="ECO:0000259" key="2">
    <source>
        <dbReference type="Pfam" id="PF00501"/>
    </source>
</evidence>
<reference evidence="3 4" key="1">
    <citation type="journal article" date="2014" name="Agronomy (Basel)">
        <title>A Draft Genome Sequence for Ensete ventricosum, the Drought-Tolerant Tree Against Hunger.</title>
        <authorList>
            <person name="Harrison J."/>
            <person name="Moore K.A."/>
            <person name="Paszkiewicz K."/>
            <person name="Jones T."/>
            <person name="Grant M."/>
            <person name="Ambacheew D."/>
            <person name="Muzemil S."/>
            <person name="Studholme D.J."/>
        </authorList>
    </citation>
    <scope>NUCLEOTIDE SEQUENCE [LARGE SCALE GENOMIC DNA]</scope>
</reference>
<dbReference type="Pfam" id="PF00501">
    <property type="entry name" value="AMP-binding"/>
    <property type="match status" value="1"/>
</dbReference>
<keyword evidence="1" id="KW-0812">Transmembrane</keyword>
<evidence type="ECO:0000313" key="4">
    <source>
        <dbReference type="Proteomes" id="UP000287651"/>
    </source>
</evidence>
<comment type="caution">
    <text evidence="3">The sequence shown here is derived from an EMBL/GenBank/DDBJ whole genome shotgun (WGS) entry which is preliminary data.</text>
</comment>
<proteinExistence type="predicted"/>
<dbReference type="InterPro" id="IPR000873">
    <property type="entry name" value="AMP-dep_synth/lig_dom"/>
</dbReference>
<dbReference type="PANTHER" id="PTHR44378:SF2">
    <property type="entry name" value="ACYL-ACTIVATING ENZYME 17, PEROXISOMAL-RELATED"/>
    <property type="match status" value="1"/>
</dbReference>
<dbReference type="EMBL" id="AMZH03014491">
    <property type="protein sequence ID" value="RRT47542.1"/>
    <property type="molecule type" value="Genomic_DNA"/>
</dbReference>
<feature type="transmembrane region" description="Helical" evidence="1">
    <location>
        <begin position="103"/>
        <end position="124"/>
    </location>
</feature>
<dbReference type="SUPFAM" id="SSF56801">
    <property type="entry name" value="Acetyl-CoA synthetase-like"/>
    <property type="match status" value="1"/>
</dbReference>
<evidence type="ECO:0000256" key="1">
    <source>
        <dbReference type="SAM" id="Phobius"/>
    </source>
</evidence>
<dbReference type="AlphaFoldDB" id="A0A426Y747"/>
<dbReference type="Proteomes" id="UP000287651">
    <property type="component" value="Unassembled WGS sequence"/>
</dbReference>
<evidence type="ECO:0000313" key="3">
    <source>
        <dbReference type="EMBL" id="RRT47542.1"/>
    </source>
</evidence>
<organism evidence="3 4">
    <name type="scientific">Ensete ventricosum</name>
    <name type="common">Abyssinian banana</name>
    <name type="synonym">Musa ensete</name>
    <dbReference type="NCBI Taxonomy" id="4639"/>
    <lineage>
        <taxon>Eukaryota</taxon>
        <taxon>Viridiplantae</taxon>
        <taxon>Streptophyta</taxon>
        <taxon>Embryophyta</taxon>
        <taxon>Tracheophyta</taxon>
        <taxon>Spermatophyta</taxon>
        <taxon>Magnoliopsida</taxon>
        <taxon>Liliopsida</taxon>
        <taxon>Zingiberales</taxon>
        <taxon>Musaceae</taxon>
        <taxon>Ensete</taxon>
    </lineage>
</organism>
<accession>A0A426Y747</accession>
<dbReference type="Gene3D" id="3.40.50.12780">
    <property type="entry name" value="N-terminal domain of ligase-like"/>
    <property type="match status" value="1"/>
</dbReference>
<dbReference type="PANTHER" id="PTHR44378">
    <property type="entry name" value="ACYL-ACTIVATING ENZYME 17, PEROXISOMAL-RELATED"/>
    <property type="match status" value="1"/>
</dbReference>